<keyword evidence="3" id="KW-0862">Zinc</keyword>
<keyword evidence="7" id="KW-1185">Reference proteome</keyword>
<dbReference type="InterPro" id="IPR007051">
    <property type="entry name" value="CHORD_dom"/>
</dbReference>
<evidence type="ECO:0000256" key="4">
    <source>
        <dbReference type="SAM" id="MobiDB-lite"/>
    </source>
</evidence>
<evidence type="ECO:0000313" key="6">
    <source>
        <dbReference type="EMBL" id="KAH0778003.1"/>
    </source>
</evidence>
<accession>A0ABQ7WD49</accession>
<keyword evidence="1" id="KW-0479">Metal-binding</keyword>
<feature type="compositionally biased region" description="Polar residues" evidence="4">
    <location>
        <begin position="154"/>
        <end position="195"/>
    </location>
</feature>
<feature type="region of interest" description="Disordered" evidence="4">
    <location>
        <begin position="152"/>
        <end position="223"/>
    </location>
</feature>
<protein>
    <recommendedName>
        <fullName evidence="5">CHORD domain-containing protein</fullName>
    </recommendedName>
</protein>
<reference evidence="6 7" key="1">
    <citation type="journal article" date="2021" name="bioRxiv">
        <title>Chromosome-scale and haplotype-resolved genome assembly of a tetraploid potato cultivar.</title>
        <authorList>
            <person name="Sun H."/>
            <person name="Jiao W.-B."/>
            <person name="Krause K."/>
            <person name="Campoy J.A."/>
            <person name="Goel M."/>
            <person name="Folz-Donahue K."/>
            <person name="Kukat C."/>
            <person name="Huettel B."/>
            <person name="Schneeberger K."/>
        </authorList>
    </citation>
    <scope>NUCLEOTIDE SEQUENCE [LARGE SCALE GENOMIC DNA]</scope>
    <source>
        <strain evidence="6">SolTubOtavaFocal</strain>
        <tissue evidence="6">Leaves</tissue>
    </source>
</reference>
<evidence type="ECO:0000256" key="3">
    <source>
        <dbReference type="ARBA" id="ARBA00022833"/>
    </source>
</evidence>
<keyword evidence="2" id="KW-0677">Repeat</keyword>
<name>A0ABQ7WD49_SOLTU</name>
<dbReference type="Proteomes" id="UP000826656">
    <property type="component" value="Unassembled WGS sequence"/>
</dbReference>
<dbReference type="PANTHER" id="PTHR35315">
    <property type="entry name" value="ACI13"/>
    <property type="match status" value="1"/>
</dbReference>
<evidence type="ECO:0000259" key="5">
    <source>
        <dbReference type="PROSITE" id="PS51401"/>
    </source>
</evidence>
<comment type="caution">
    <text evidence="6">The sequence shown here is derived from an EMBL/GenBank/DDBJ whole genome shotgun (WGS) entry which is preliminary data.</text>
</comment>
<dbReference type="EMBL" id="JAIVGD010000003">
    <property type="protein sequence ID" value="KAH0778003.1"/>
    <property type="molecule type" value="Genomic_DNA"/>
</dbReference>
<evidence type="ECO:0000256" key="2">
    <source>
        <dbReference type="ARBA" id="ARBA00022737"/>
    </source>
</evidence>
<dbReference type="PROSITE" id="PS51401">
    <property type="entry name" value="CHORD"/>
    <property type="match status" value="2"/>
</dbReference>
<evidence type="ECO:0000256" key="1">
    <source>
        <dbReference type="ARBA" id="ARBA00022723"/>
    </source>
</evidence>
<dbReference type="Gene3D" id="4.10.1130.20">
    <property type="match status" value="2"/>
</dbReference>
<organism evidence="6 7">
    <name type="scientific">Solanum tuberosum</name>
    <name type="common">Potato</name>
    <dbReference type="NCBI Taxonomy" id="4113"/>
    <lineage>
        <taxon>Eukaryota</taxon>
        <taxon>Viridiplantae</taxon>
        <taxon>Streptophyta</taxon>
        <taxon>Embryophyta</taxon>
        <taxon>Tracheophyta</taxon>
        <taxon>Spermatophyta</taxon>
        <taxon>Magnoliopsida</taxon>
        <taxon>eudicotyledons</taxon>
        <taxon>Gunneridae</taxon>
        <taxon>Pentapetalae</taxon>
        <taxon>asterids</taxon>
        <taxon>lamiids</taxon>
        <taxon>Solanales</taxon>
        <taxon>Solanaceae</taxon>
        <taxon>Solanoideae</taxon>
        <taxon>Solaneae</taxon>
        <taxon>Solanum</taxon>
    </lineage>
</organism>
<evidence type="ECO:0000313" key="7">
    <source>
        <dbReference type="Proteomes" id="UP000826656"/>
    </source>
</evidence>
<dbReference type="PANTHER" id="PTHR35315:SF1">
    <property type="entry name" value="RAB6-INTERACTING GOLGIN"/>
    <property type="match status" value="1"/>
</dbReference>
<feature type="domain" description="CHORD" evidence="5">
    <location>
        <begin position="269"/>
        <end position="327"/>
    </location>
</feature>
<gene>
    <name evidence="6" type="ORF">KY290_009414</name>
</gene>
<proteinExistence type="predicted"/>
<feature type="region of interest" description="Disordered" evidence="4">
    <location>
        <begin position="229"/>
        <end position="248"/>
    </location>
</feature>
<dbReference type="Pfam" id="PF04968">
    <property type="entry name" value="CHORD"/>
    <property type="match status" value="2"/>
</dbReference>
<sequence>MARNANPNHVMLPEIGPDGIARESPVIAYTEKIIEEEQLQLRKYIAENYSKIRDVEKEFANLSMEMKLTAGPKKAALELMRQKIEMSTERIRVAKLKEEQARKAWEAASQAVKDEEAIKQKLCEDLNSLVLESSNSQLARLEELKRRLEALNPSRASTASDQSPVGSVQNSMAQDVSSVKDTQESLSGSSGNTLKEGNARSGAAENGQNQSHSVDETRAKKKINLQGRGKGIGIIPKGRGSQGPGWTGAGFDVDGRIVSRESAMERLRCQRIGCNATFTEDDNPEGSCTYHDSPLFHDGTKQWSCCKKKSHDFSLFLEIPGCKTGKHTTEKPVIATPSATKNKAIPVPVSVPAPMTNASPKEACPRCHQGFFCSDHGSQPREAIPKASNTVASVPSGSNTVVQQDHPAPVKKKIDINEPQICKNKSCSKTFTEKENHDTACSYHPGPAIFHDRMKGWKCCDVHVKEFDEFMTIPPCTKGWHNADPVS</sequence>
<feature type="domain" description="CHORD" evidence="5">
    <location>
        <begin position="422"/>
        <end position="481"/>
    </location>
</feature>